<dbReference type="InterPro" id="IPR001506">
    <property type="entry name" value="Peptidase_M12A"/>
</dbReference>
<comment type="cofactor">
    <cofactor evidence="1">
        <name>Zn(2+)</name>
        <dbReference type="ChEBI" id="CHEBI:29105"/>
    </cofactor>
</comment>
<proteinExistence type="predicted"/>
<feature type="signal peptide" evidence="2">
    <location>
        <begin position="1"/>
        <end position="26"/>
    </location>
</feature>
<evidence type="ECO:0000259" key="3">
    <source>
        <dbReference type="Pfam" id="PF01400"/>
    </source>
</evidence>
<organism evidence="4 5">
    <name type="scientific">Cotesia congregata</name>
    <name type="common">Parasitoid wasp</name>
    <name type="synonym">Apanteles congregatus</name>
    <dbReference type="NCBI Taxonomy" id="51543"/>
    <lineage>
        <taxon>Eukaryota</taxon>
        <taxon>Metazoa</taxon>
        <taxon>Ecdysozoa</taxon>
        <taxon>Arthropoda</taxon>
        <taxon>Hexapoda</taxon>
        <taxon>Insecta</taxon>
        <taxon>Pterygota</taxon>
        <taxon>Neoptera</taxon>
        <taxon>Endopterygota</taxon>
        <taxon>Hymenoptera</taxon>
        <taxon>Apocrita</taxon>
        <taxon>Ichneumonoidea</taxon>
        <taxon>Braconidae</taxon>
        <taxon>Microgastrinae</taxon>
        <taxon>Cotesia</taxon>
    </lineage>
</organism>
<dbReference type="GO" id="GO:0006508">
    <property type="term" value="P:proteolysis"/>
    <property type="evidence" value="ECO:0007669"/>
    <property type="project" value="InterPro"/>
</dbReference>
<evidence type="ECO:0000313" key="5">
    <source>
        <dbReference type="Proteomes" id="UP000786811"/>
    </source>
</evidence>
<reference evidence="4" key="1">
    <citation type="submission" date="2021-04" db="EMBL/GenBank/DDBJ databases">
        <authorList>
            <person name="Chebbi M.A.C M."/>
        </authorList>
    </citation>
    <scope>NUCLEOTIDE SEQUENCE</scope>
</reference>
<name>A0A8J2HD65_COTCN</name>
<keyword evidence="2" id="KW-0732">Signal</keyword>
<dbReference type="OrthoDB" id="10470115at2759"/>
<evidence type="ECO:0000313" key="4">
    <source>
        <dbReference type="EMBL" id="CAG5093944.1"/>
    </source>
</evidence>
<evidence type="ECO:0000256" key="2">
    <source>
        <dbReference type="SAM" id="SignalP"/>
    </source>
</evidence>
<dbReference type="Pfam" id="PF01400">
    <property type="entry name" value="Astacin"/>
    <property type="match status" value="1"/>
</dbReference>
<dbReference type="InterPro" id="IPR024079">
    <property type="entry name" value="MetalloPept_cat_dom_sf"/>
</dbReference>
<dbReference type="Proteomes" id="UP000786811">
    <property type="component" value="Unassembled WGS sequence"/>
</dbReference>
<sequence length="179" mass="20665">MRGIMKTSLGVLIVVLIINSGGQVLAKKSNKDKFDLSAIESRKIAVKSDQLWNQGIIPYIVKKALAWKPSWFVSRAIKFWESKTCVKFINYDQDQHPNYMLFTKTDNRKFEYEIVVREVGHAMGFVFENEPEYEELKNKTENSDMVYQCPSCGKTMQDPTGTFGTLVDTNNSVIEKKWY</sequence>
<dbReference type="AlphaFoldDB" id="A0A8J2HD65"/>
<dbReference type="SUPFAM" id="SSF55486">
    <property type="entry name" value="Metalloproteases ('zincins'), catalytic domain"/>
    <property type="match status" value="1"/>
</dbReference>
<keyword evidence="5" id="KW-1185">Reference proteome</keyword>
<comment type="caution">
    <text evidence="4">The sequence shown here is derived from an EMBL/GenBank/DDBJ whole genome shotgun (WGS) entry which is preliminary data.</text>
</comment>
<dbReference type="GO" id="GO:0004222">
    <property type="term" value="F:metalloendopeptidase activity"/>
    <property type="evidence" value="ECO:0007669"/>
    <property type="project" value="InterPro"/>
</dbReference>
<protein>
    <submittedName>
        <fullName evidence="4">Similar to tld: Dorsal-ventral patterning protein tolloid (Drosophila melanogaster)</fullName>
    </submittedName>
</protein>
<feature type="chain" id="PRO_5035231443" evidence="2">
    <location>
        <begin position="27"/>
        <end position="179"/>
    </location>
</feature>
<dbReference type="EMBL" id="CAJNRD030001120">
    <property type="protein sequence ID" value="CAG5093944.1"/>
    <property type="molecule type" value="Genomic_DNA"/>
</dbReference>
<dbReference type="Gene3D" id="3.40.390.10">
    <property type="entry name" value="Collagenase (Catalytic Domain)"/>
    <property type="match status" value="1"/>
</dbReference>
<accession>A0A8J2HD65</accession>
<gene>
    <name evidence="4" type="ORF">HICCMSTLAB_LOCUS7270</name>
</gene>
<evidence type="ECO:0000256" key="1">
    <source>
        <dbReference type="ARBA" id="ARBA00001947"/>
    </source>
</evidence>
<feature type="domain" description="Peptidase M12A" evidence="3">
    <location>
        <begin position="52"/>
        <end position="105"/>
    </location>
</feature>